<keyword evidence="1" id="KW-1133">Transmembrane helix</keyword>
<gene>
    <name evidence="2" type="ORF">Pra_mt0300</name>
</gene>
<protein>
    <submittedName>
        <fullName evidence="2">Uncharacterized protein</fullName>
    </submittedName>
</protein>
<feature type="transmembrane region" description="Helical" evidence="1">
    <location>
        <begin position="40"/>
        <end position="63"/>
    </location>
</feature>
<organism evidence="2">
    <name type="scientific">Phlebia radiata</name>
    <name type="common">White-rot fungus</name>
    <dbReference type="NCBI Taxonomy" id="5308"/>
    <lineage>
        <taxon>Eukaryota</taxon>
        <taxon>Fungi</taxon>
        <taxon>Dikarya</taxon>
        <taxon>Basidiomycota</taxon>
        <taxon>Agaricomycotina</taxon>
        <taxon>Agaricomycetes</taxon>
        <taxon>Polyporales</taxon>
        <taxon>Meruliaceae</taxon>
        <taxon>Phlebia</taxon>
    </lineage>
</organism>
<accession>L8B9G1</accession>
<dbReference type="AlphaFoldDB" id="L8B9G1"/>
<reference evidence="2" key="1">
    <citation type="journal article" date="2014" name="PLoS ONE">
        <title>Mitochondrial Genome of Phlebia radiata Is the Second Largest (156 kbp) among Fungi and Features Signs of Genome Flexibility and Recent Recombination Events.</title>
        <authorList>
            <person name="Salavirta H."/>
            <person name="Oksanen I."/>
            <person name="Kuuskeri J."/>
            <person name="Makela M."/>
            <person name="Laine P."/>
            <person name="Paulin L."/>
            <person name="Lundell T."/>
        </authorList>
    </citation>
    <scope>NUCLEOTIDE SEQUENCE</scope>
    <source>
        <strain evidence="2">79</strain>
    </source>
</reference>
<dbReference type="GeneID" id="14469504"/>
<evidence type="ECO:0000256" key="1">
    <source>
        <dbReference type="SAM" id="Phobius"/>
    </source>
</evidence>
<name>L8B9G1_PHLRA</name>
<proteinExistence type="predicted"/>
<dbReference type="RefSeq" id="YP_007374864.1">
    <property type="nucleotide sequence ID" value="NC_020148.1"/>
</dbReference>
<geneLocation type="mitochondrion" evidence="2"/>
<keyword evidence="1" id="KW-0472">Membrane</keyword>
<dbReference type="EMBL" id="HE613568">
    <property type="protein sequence ID" value="CCF07368.1"/>
    <property type="molecule type" value="Genomic_DNA"/>
</dbReference>
<sequence length="74" mass="8809">MFKTFWAEPTALTAPTTPRYAGWLLSFFSLTWHSLPWQGYLTIAAIWTMPLPYNYQLVQLVGIRFGRRKEKKKW</sequence>
<evidence type="ECO:0000313" key="2">
    <source>
        <dbReference type="EMBL" id="CCF07368.1"/>
    </source>
</evidence>
<keyword evidence="1" id="KW-0812">Transmembrane</keyword>
<keyword evidence="2" id="KW-0496">Mitochondrion</keyword>